<name>A0ABS2Q4A2_9BACL</name>
<dbReference type="Proteomes" id="UP000823201">
    <property type="component" value="Unassembled WGS sequence"/>
</dbReference>
<evidence type="ECO:0000313" key="6">
    <source>
        <dbReference type="Proteomes" id="UP000823201"/>
    </source>
</evidence>
<dbReference type="EMBL" id="JAFBEV010000001">
    <property type="protein sequence ID" value="MBM7656614.1"/>
    <property type="molecule type" value="Genomic_DNA"/>
</dbReference>
<reference evidence="5 6" key="1">
    <citation type="submission" date="2021-01" db="EMBL/GenBank/DDBJ databases">
        <title>Genomic Encyclopedia of Type Strains, Phase IV (KMG-IV): sequencing the most valuable type-strain genomes for metagenomic binning, comparative biology and taxonomic classification.</title>
        <authorList>
            <person name="Goeker M."/>
        </authorList>
    </citation>
    <scope>NUCLEOTIDE SEQUENCE [LARGE SCALE GENOMIC DNA]</scope>
    <source>
        <strain evidence="5 6">DSM 100968</strain>
    </source>
</reference>
<dbReference type="InterPro" id="IPR052379">
    <property type="entry name" value="Type_VII_TA_RNase"/>
</dbReference>
<evidence type="ECO:0000256" key="2">
    <source>
        <dbReference type="ARBA" id="ARBA00022722"/>
    </source>
</evidence>
<proteinExistence type="inferred from homology"/>
<dbReference type="PANTHER" id="PTHR33397:SF5">
    <property type="entry name" value="RNASE YUTE-RELATED"/>
    <property type="match status" value="1"/>
</dbReference>
<dbReference type="Pfam" id="PF01934">
    <property type="entry name" value="HepT-like"/>
    <property type="match status" value="1"/>
</dbReference>
<dbReference type="Gene3D" id="1.20.120.580">
    <property type="entry name" value="bsu32300-like"/>
    <property type="match status" value="1"/>
</dbReference>
<dbReference type="PANTHER" id="PTHR33397">
    <property type="entry name" value="UPF0331 PROTEIN YUTE"/>
    <property type="match status" value="1"/>
</dbReference>
<keyword evidence="1" id="KW-1277">Toxin-antitoxin system</keyword>
<protein>
    <submittedName>
        <fullName evidence="5">Uncharacterized protein YutE (UPF0331/DUF86 family)</fullName>
    </submittedName>
</protein>
<keyword evidence="3" id="KW-0378">Hydrolase</keyword>
<comment type="caution">
    <text evidence="5">The sequence shown here is derived from an EMBL/GenBank/DDBJ whole genome shotgun (WGS) entry which is preliminary data.</text>
</comment>
<accession>A0ABS2Q4A2</accession>
<organism evidence="5 6">
    <name type="scientific">Sporolactobacillus spathodeae</name>
    <dbReference type="NCBI Taxonomy" id="1465502"/>
    <lineage>
        <taxon>Bacteria</taxon>
        <taxon>Bacillati</taxon>
        <taxon>Bacillota</taxon>
        <taxon>Bacilli</taxon>
        <taxon>Bacillales</taxon>
        <taxon>Sporolactobacillaceae</taxon>
        <taxon>Sporolactobacillus</taxon>
    </lineage>
</organism>
<comment type="similarity">
    <text evidence="4">Belongs to the HepT RNase toxin family.</text>
</comment>
<sequence>MRDQGMYFVDRQQLTDKLDYMDRLLRLFQDQAWDTELKHLALERIVQNLIESIIDVGNQMIDGFIMRDPGGYLDIIDILQDESVLPEEEAVRIKNVVAWRKQLVRNYLGLDHKQLAAIVSENQSALSGFSKRVNDYLEKELGPVSAFAPNKNRV</sequence>
<evidence type="ECO:0000313" key="5">
    <source>
        <dbReference type="EMBL" id="MBM7656614.1"/>
    </source>
</evidence>
<evidence type="ECO:0000256" key="1">
    <source>
        <dbReference type="ARBA" id="ARBA00022649"/>
    </source>
</evidence>
<gene>
    <name evidence="5" type="ORF">JOC27_000050</name>
</gene>
<dbReference type="InterPro" id="IPR037038">
    <property type="entry name" value="HepT-like_sf"/>
</dbReference>
<evidence type="ECO:0000256" key="3">
    <source>
        <dbReference type="ARBA" id="ARBA00022801"/>
    </source>
</evidence>
<dbReference type="InterPro" id="IPR008201">
    <property type="entry name" value="HepT-like"/>
</dbReference>
<keyword evidence="6" id="KW-1185">Reference proteome</keyword>
<keyword evidence="2" id="KW-0540">Nuclease</keyword>
<evidence type="ECO:0000256" key="4">
    <source>
        <dbReference type="ARBA" id="ARBA00024207"/>
    </source>
</evidence>